<evidence type="ECO:0008006" key="4">
    <source>
        <dbReference type="Google" id="ProtNLM"/>
    </source>
</evidence>
<proteinExistence type="predicted"/>
<keyword evidence="3" id="KW-1185">Reference proteome</keyword>
<keyword evidence="1" id="KW-1133">Transmembrane helix</keyword>
<sequence>PASLILFSEPISAFLLATYPIGQAIVWTFLSIANELDVSHVAQDHYFAEFNQTITGWRRNDEFNLRAFLVLFVGVFLMCINFNIAIFLASQTILQIRKAKTFSSNFRSIQIKILQALFAQTFVPVLFVYVPFGYAITIPFLKIDDVYRLGYYCTTVTSFFPV</sequence>
<evidence type="ECO:0000313" key="3">
    <source>
        <dbReference type="Proteomes" id="UP001432027"/>
    </source>
</evidence>
<feature type="non-terminal residue" evidence="2">
    <location>
        <position position="1"/>
    </location>
</feature>
<gene>
    <name evidence="2" type="ORF">PENTCL1PPCAC_735</name>
</gene>
<protein>
    <recommendedName>
        <fullName evidence="4">G protein-coupled receptor</fullName>
    </recommendedName>
</protein>
<comment type="caution">
    <text evidence="2">The sequence shown here is derived from an EMBL/GenBank/DDBJ whole genome shotgun (WGS) entry which is preliminary data.</text>
</comment>
<dbReference type="PANTHER" id="PTHR22943">
    <property type="entry name" value="7-TRANSMEMBRANE DOMAIN RECEPTOR C.ELEGANS"/>
    <property type="match status" value="1"/>
</dbReference>
<feature type="non-terminal residue" evidence="2">
    <location>
        <position position="162"/>
    </location>
</feature>
<feature type="transmembrane region" description="Helical" evidence="1">
    <location>
        <begin position="12"/>
        <end position="30"/>
    </location>
</feature>
<reference evidence="2" key="1">
    <citation type="submission" date="2023-10" db="EMBL/GenBank/DDBJ databases">
        <title>Genome assembly of Pristionchus species.</title>
        <authorList>
            <person name="Yoshida K."/>
            <person name="Sommer R.J."/>
        </authorList>
    </citation>
    <scope>NUCLEOTIDE SEQUENCE</scope>
    <source>
        <strain evidence="2">RS0144</strain>
    </source>
</reference>
<dbReference type="EMBL" id="BTSX01000001">
    <property type="protein sequence ID" value="GMS78560.1"/>
    <property type="molecule type" value="Genomic_DNA"/>
</dbReference>
<dbReference type="InterPro" id="IPR019428">
    <property type="entry name" value="7TM_GPCR_serpentine_rcpt_Str"/>
</dbReference>
<evidence type="ECO:0000256" key="1">
    <source>
        <dbReference type="SAM" id="Phobius"/>
    </source>
</evidence>
<keyword evidence="1" id="KW-0812">Transmembrane</keyword>
<dbReference type="Proteomes" id="UP001432027">
    <property type="component" value="Unassembled WGS sequence"/>
</dbReference>
<keyword evidence="1" id="KW-0472">Membrane</keyword>
<organism evidence="2 3">
    <name type="scientific">Pristionchus entomophagus</name>
    <dbReference type="NCBI Taxonomy" id="358040"/>
    <lineage>
        <taxon>Eukaryota</taxon>
        <taxon>Metazoa</taxon>
        <taxon>Ecdysozoa</taxon>
        <taxon>Nematoda</taxon>
        <taxon>Chromadorea</taxon>
        <taxon>Rhabditida</taxon>
        <taxon>Rhabditina</taxon>
        <taxon>Diplogasteromorpha</taxon>
        <taxon>Diplogasteroidea</taxon>
        <taxon>Neodiplogasteridae</taxon>
        <taxon>Pristionchus</taxon>
    </lineage>
</organism>
<feature type="transmembrane region" description="Helical" evidence="1">
    <location>
        <begin position="67"/>
        <end position="90"/>
    </location>
</feature>
<evidence type="ECO:0000313" key="2">
    <source>
        <dbReference type="EMBL" id="GMS78560.1"/>
    </source>
</evidence>
<accession>A0AAV5S7U8</accession>
<dbReference type="PANTHER" id="PTHR22943:SF248">
    <property type="entry name" value="SEVEN TM RECEPTOR"/>
    <property type="match status" value="1"/>
</dbReference>
<name>A0AAV5S7U8_9BILA</name>
<feature type="transmembrane region" description="Helical" evidence="1">
    <location>
        <begin position="111"/>
        <end position="132"/>
    </location>
</feature>
<dbReference type="Pfam" id="PF10326">
    <property type="entry name" value="7TM_GPCR_Str"/>
    <property type="match status" value="1"/>
</dbReference>
<dbReference type="AlphaFoldDB" id="A0AAV5S7U8"/>